<organism evidence="9 10">
    <name type="scientific">Roseofilum halophilum BLCC-M91</name>
    <dbReference type="NCBI Taxonomy" id="3022259"/>
    <lineage>
        <taxon>Bacteria</taxon>
        <taxon>Bacillati</taxon>
        <taxon>Cyanobacteriota</taxon>
        <taxon>Cyanophyceae</taxon>
        <taxon>Desertifilales</taxon>
        <taxon>Desertifilaceae</taxon>
        <taxon>Roseofilum</taxon>
        <taxon>Roseofilum halophilum</taxon>
    </lineage>
</organism>
<keyword evidence="3" id="KW-0815">Transposition</keyword>
<evidence type="ECO:0000256" key="5">
    <source>
        <dbReference type="ARBA" id="ARBA00023172"/>
    </source>
</evidence>
<dbReference type="GO" id="GO:0004519">
    <property type="term" value="F:endonuclease activity"/>
    <property type="evidence" value="ECO:0007669"/>
    <property type="project" value="UniProtKB-KW"/>
</dbReference>
<keyword evidence="9" id="KW-0378">Hydrolase</keyword>
<feature type="domain" description="Probable transposase IS891/IS1136/IS1341" evidence="7">
    <location>
        <begin position="167"/>
        <end position="281"/>
    </location>
</feature>
<dbReference type="InterPro" id="IPR010095">
    <property type="entry name" value="Cas12f1-like_TNB"/>
</dbReference>
<dbReference type="Proteomes" id="UP001231370">
    <property type="component" value="Unassembled WGS sequence"/>
</dbReference>
<dbReference type="EMBL" id="JAQPOK010000070">
    <property type="protein sequence ID" value="MDJ1178941.1"/>
    <property type="molecule type" value="Genomic_DNA"/>
</dbReference>
<proteinExistence type="inferred from homology"/>
<name>A0ABT7BKB9_9CYAN</name>
<evidence type="ECO:0000259" key="8">
    <source>
        <dbReference type="Pfam" id="PF07282"/>
    </source>
</evidence>
<evidence type="ECO:0000256" key="1">
    <source>
        <dbReference type="ARBA" id="ARBA00008761"/>
    </source>
</evidence>
<evidence type="ECO:0000256" key="6">
    <source>
        <dbReference type="SAM" id="MobiDB-lite"/>
    </source>
</evidence>
<keyword evidence="10" id="KW-1185">Reference proteome</keyword>
<dbReference type="InterPro" id="IPR001959">
    <property type="entry name" value="Transposase"/>
</dbReference>
<evidence type="ECO:0000256" key="3">
    <source>
        <dbReference type="ARBA" id="ARBA00022578"/>
    </source>
</evidence>
<comment type="similarity">
    <text evidence="2">In the N-terminal section; belongs to the transposase 2 family.</text>
</comment>
<evidence type="ECO:0000313" key="10">
    <source>
        <dbReference type="Proteomes" id="UP001231370"/>
    </source>
</evidence>
<evidence type="ECO:0000256" key="2">
    <source>
        <dbReference type="ARBA" id="ARBA00011044"/>
    </source>
</evidence>
<reference evidence="9 10" key="1">
    <citation type="submission" date="2023-01" db="EMBL/GenBank/DDBJ databases">
        <title>Novel diversity within Roseofilum (Cyanobacteria; Desertifilaceae) from marine benthic mats with descriptions of four novel species.</title>
        <authorList>
            <person name="Wang Y."/>
            <person name="Berthold D.E."/>
            <person name="Hu J."/>
            <person name="Lefler F.W."/>
            <person name="Laughinghouse H.D. IV."/>
        </authorList>
    </citation>
    <scope>NUCLEOTIDE SEQUENCE [LARGE SCALE GENOMIC DNA]</scope>
    <source>
        <strain evidence="9 10">BLCC-M91</strain>
    </source>
</reference>
<dbReference type="Pfam" id="PF07282">
    <property type="entry name" value="Cas12f1-like_TNB"/>
    <property type="match status" value="1"/>
</dbReference>
<keyword evidence="4" id="KW-0238">DNA-binding</keyword>
<comment type="caution">
    <text evidence="9">The sequence shown here is derived from an EMBL/GenBank/DDBJ whole genome shotgun (WGS) entry which is preliminary data.</text>
</comment>
<dbReference type="Pfam" id="PF01385">
    <property type="entry name" value="OrfB_IS605"/>
    <property type="match status" value="1"/>
</dbReference>
<evidence type="ECO:0000313" key="9">
    <source>
        <dbReference type="EMBL" id="MDJ1178941.1"/>
    </source>
</evidence>
<comment type="similarity">
    <text evidence="1">In the C-terminal section; belongs to the transposase 35 family.</text>
</comment>
<feature type="region of interest" description="Disordered" evidence="6">
    <location>
        <begin position="216"/>
        <end position="240"/>
    </location>
</feature>
<dbReference type="PANTHER" id="PTHR30405:SF25">
    <property type="entry name" value="RNA-GUIDED DNA ENDONUCLEASE INSQ-RELATED"/>
    <property type="match status" value="1"/>
</dbReference>
<dbReference type="NCBIfam" id="NF040570">
    <property type="entry name" value="guided_TnpB"/>
    <property type="match status" value="1"/>
</dbReference>
<protein>
    <submittedName>
        <fullName evidence="9">RNA-guided endonuclease TnpB family protein</fullName>
    </submittedName>
</protein>
<feature type="domain" description="Cas12f1-like TNB" evidence="8">
    <location>
        <begin position="294"/>
        <end position="358"/>
    </location>
</feature>
<evidence type="ECO:0000259" key="7">
    <source>
        <dbReference type="Pfam" id="PF01385"/>
    </source>
</evidence>
<keyword evidence="5" id="KW-0233">DNA recombination</keyword>
<dbReference type="RefSeq" id="WP_283762252.1">
    <property type="nucleotide sequence ID" value="NZ_JAQPOK010000070.1"/>
</dbReference>
<feature type="compositionally biased region" description="Basic residues" evidence="6">
    <location>
        <begin position="217"/>
        <end position="240"/>
    </location>
</feature>
<accession>A0ABT7BKB9</accession>
<evidence type="ECO:0000256" key="4">
    <source>
        <dbReference type="ARBA" id="ARBA00023125"/>
    </source>
</evidence>
<keyword evidence="9" id="KW-0255">Endonuclease</keyword>
<dbReference type="InterPro" id="IPR051399">
    <property type="entry name" value="RNA-guided_DNA_endo/Transpos"/>
</dbReference>
<sequence>MLVFETKLYGTKEQFAILDEVLRAALFIRNKCLRLWEDKQAKSRNDLYRYCKTLAESFPWAKKLNSQARQAMTERTWAAIARFYDNCKSGKSGKKGYPKYKRYQTRLSVEYKTTGYKLSETRDEIMFTDGFKAGTFKMRGGRDLNFYQLSQIKRVRIVRRADGYYCQFVVDRERINNKKPANHTVGLDVGISHFYTDSDGNPVDYPQYLRQSEKRLKREQRRLSKKQKGSKNRAKARNRLGRRHLKVQRQRKDWAVKLARCVVMSADVVAYEDLKVSNLVKHHCLAKSISDAAWYQFRQWIEYFGRVFGVVTVAVPPHYTSQKCSSCGSVVKKTLSQRTHACRCGCRLDRDHNAALNILELGLEYRGTHGVQACGHDGHCFKIGDSLNVSRVEEAGNLSREAGNPPLYCDSN</sequence>
<gene>
    <name evidence="9" type="ORF">PJF56_08705</name>
</gene>
<dbReference type="PANTHER" id="PTHR30405">
    <property type="entry name" value="TRANSPOSASE"/>
    <property type="match status" value="1"/>
</dbReference>
<keyword evidence="9" id="KW-0540">Nuclease</keyword>